<accession>A0A9X9C2Z4</accession>
<keyword evidence="3" id="KW-0813">Transport</keyword>
<dbReference type="PANTHER" id="PTHR30469">
    <property type="entry name" value="MULTIDRUG RESISTANCE PROTEIN MDTA"/>
    <property type="match status" value="1"/>
</dbReference>
<dbReference type="NCBIfam" id="TIGR01730">
    <property type="entry name" value="RND_mfp"/>
    <property type="match status" value="1"/>
</dbReference>
<dbReference type="Gene3D" id="2.40.420.20">
    <property type="match status" value="1"/>
</dbReference>
<gene>
    <name evidence="7" type="ORF">FOT63_10225</name>
</gene>
<dbReference type="Pfam" id="PF25917">
    <property type="entry name" value="BSH_RND"/>
    <property type="match status" value="1"/>
</dbReference>
<keyword evidence="4" id="KW-0175">Coiled coil</keyword>
<dbReference type="Gene3D" id="2.40.50.100">
    <property type="match status" value="2"/>
</dbReference>
<comment type="caution">
    <text evidence="7">The sequence shown here is derived from an EMBL/GenBank/DDBJ whole genome shotgun (WGS) entry which is preliminary data.</text>
</comment>
<name>A0A9X9C2Z4_9GAMM</name>
<dbReference type="PANTHER" id="PTHR30469:SF33">
    <property type="entry name" value="SLR1207 PROTEIN"/>
    <property type="match status" value="1"/>
</dbReference>
<evidence type="ECO:0000256" key="2">
    <source>
        <dbReference type="ARBA" id="ARBA00009477"/>
    </source>
</evidence>
<dbReference type="InterPro" id="IPR058625">
    <property type="entry name" value="MdtA-like_BSH"/>
</dbReference>
<evidence type="ECO:0000259" key="6">
    <source>
        <dbReference type="Pfam" id="PF25967"/>
    </source>
</evidence>
<dbReference type="Pfam" id="PF25967">
    <property type="entry name" value="RND-MFP_C"/>
    <property type="match status" value="1"/>
</dbReference>
<feature type="domain" description="Multidrug resistance protein MdtA-like C-terminal permuted SH3" evidence="6">
    <location>
        <begin position="327"/>
        <end position="383"/>
    </location>
</feature>
<dbReference type="AlphaFoldDB" id="A0A9X9C2Z4"/>
<sequence>MTVLRWSDVPGKKRWRRVALVAIVLGGLAGGLLGLNRAPDVSPPQTARVDRGDIEKSVLATGILKPARQVNVGAQVNGQLKKLYVKPGDRVAQGQLLAEIDPTLQLNELRKSQAELRSAQAQKLASQAQLKQYQLELARQRALARDRAGVASDLEKAQAQHDAQLAQLKVNESQIVQAEVAQETARANLAFTRITAPIDGEVLGIVTQEGQTIVSSQSAPTILVMADVDTMMVHTRISENDILQVRAGQPLWFYVAADPRRRYEGVMGAIQQAPAEALEADPLGRNSSQQTAAVYYNGVFAVANGERRLRTSMTAQVFIITERATGVVRLPMAALGEALDGERYQISVLEGQRVVARSVRIGKRDRRYAEVLEGVRVGEQVLLEHQSDTEGEHVS</sequence>
<dbReference type="InterPro" id="IPR058627">
    <property type="entry name" value="MdtA-like_C"/>
</dbReference>
<organism evidence="7 8">
    <name type="scientific">Serratia ureilytica</name>
    <dbReference type="NCBI Taxonomy" id="300181"/>
    <lineage>
        <taxon>Bacteria</taxon>
        <taxon>Pseudomonadati</taxon>
        <taxon>Pseudomonadota</taxon>
        <taxon>Gammaproteobacteria</taxon>
        <taxon>Enterobacterales</taxon>
        <taxon>Yersiniaceae</taxon>
        <taxon>Serratia</taxon>
    </lineage>
</organism>
<evidence type="ECO:0000259" key="5">
    <source>
        <dbReference type="Pfam" id="PF25917"/>
    </source>
</evidence>
<evidence type="ECO:0000256" key="3">
    <source>
        <dbReference type="ARBA" id="ARBA00022448"/>
    </source>
</evidence>
<reference evidence="7 8" key="1">
    <citation type="submission" date="2019-07" db="EMBL/GenBank/DDBJ databases">
        <title>Serratia strains were isolated from fresh produce.</title>
        <authorList>
            <person name="Cho G.-S."/>
            <person name="Stein M."/>
            <person name="Lee W."/>
            <person name="Suh S.H."/>
            <person name="Franz C.M.A.P."/>
        </authorList>
    </citation>
    <scope>NUCLEOTIDE SEQUENCE [LARGE SCALE GENOMIC DNA]</scope>
    <source>
        <strain evidence="7 8">S17</strain>
    </source>
</reference>
<evidence type="ECO:0000256" key="1">
    <source>
        <dbReference type="ARBA" id="ARBA00004196"/>
    </source>
</evidence>
<dbReference type="GO" id="GO:1990281">
    <property type="term" value="C:efflux pump complex"/>
    <property type="evidence" value="ECO:0007669"/>
    <property type="project" value="TreeGrafter"/>
</dbReference>
<feature type="coiled-coil region" evidence="4">
    <location>
        <begin position="109"/>
        <end position="174"/>
    </location>
</feature>
<dbReference type="InterPro" id="IPR006143">
    <property type="entry name" value="RND_pump_MFP"/>
</dbReference>
<evidence type="ECO:0000313" key="8">
    <source>
        <dbReference type="Proteomes" id="UP000321307"/>
    </source>
</evidence>
<comment type="subcellular location">
    <subcellularLocation>
        <location evidence="1">Cell envelope</location>
    </subcellularLocation>
</comment>
<dbReference type="GO" id="GO:0015562">
    <property type="term" value="F:efflux transmembrane transporter activity"/>
    <property type="evidence" value="ECO:0007669"/>
    <property type="project" value="TreeGrafter"/>
</dbReference>
<dbReference type="Proteomes" id="UP000321307">
    <property type="component" value="Unassembled WGS sequence"/>
</dbReference>
<comment type="similarity">
    <text evidence="2">Belongs to the membrane fusion protein (MFP) (TC 8.A.1) family.</text>
</comment>
<proteinExistence type="inferred from homology"/>
<dbReference type="EMBL" id="VOUP01000004">
    <property type="protein sequence ID" value="TXE30249.1"/>
    <property type="molecule type" value="Genomic_DNA"/>
</dbReference>
<dbReference type="SUPFAM" id="SSF111369">
    <property type="entry name" value="HlyD-like secretion proteins"/>
    <property type="match status" value="1"/>
</dbReference>
<feature type="domain" description="Multidrug resistance protein MdtA-like barrel-sandwich hybrid" evidence="5">
    <location>
        <begin position="68"/>
        <end position="224"/>
    </location>
</feature>
<protein>
    <submittedName>
        <fullName evidence="7">Efflux RND transporter periplasmic adaptor subunit</fullName>
    </submittedName>
</protein>
<evidence type="ECO:0000256" key="4">
    <source>
        <dbReference type="SAM" id="Coils"/>
    </source>
</evidence>
<evidence type="ECO:0000313" key="7">
    <source>
        <dbReference type="EMBL" id="TXE30249.1"/>
    </source>
</evidence>
<dbReference type="Gene3D" id="2.40.30.170">
    <property type="match status" value="1"/>
</dbReference>